<name>A0A1H8QPW7_9GAMM</name>
<gene>
    <name evidence="1" type="ORF">SAMN04488052_101698</name>
</gene>
<dbReference type="InterPro" id="IPR009659">
    <property type="entry name" value="DUF1249"/>
</dbReference>
<accession>A0A1H8QPW7</accession>
<dbReference type="PANTHER" id="PTHR38774:SF1">
    <property type="entry name" value="CYTOPLASMIC PROTEIN"/>
    <property type="match status" value="1"/>
</dbReference>
<dbReference type="PANTHER" id="PTHR38774">
    <property type="entry name" value="CYTOPLASMIC PROTEIN-RELATED"/>
    <property type="match status" value="1"/>
</dbReference>
<dbReference type="Proteomes" id="UP000199657">
    <property type="component" value="Unassembled WGS sequence"/>
</dbReference>
<organism evidence="1 2">
    <name type="scientific">Aquisalimonas asiatica</name>
    <dbReference type="NCBI Taxonomy" id="406100"/>
    <lineage>
        <taxon>Bacteria</taxon>
        <taxon>Pseudomonadati</taxon>
        <taxon>Pseudomonadota</taxon>
        <taxon>Gammaproteobacteria</taxon>
        <taxon>Chromatiales</taxon>
        <taxon>Ectothiorhodospiraceae</taxon>
        <taxon>Aquisalimonas</taxon>
    </lineage>
</organism>
<dbReference type="OrthoDB" id="9793663at2"/>
<evidence type="ECO:0008006" key="3">
    <source>
        <dbReference type="Google" id="ProtNLM"/>
    </source>
</evidence>
<sequence length="158" mass="18248">MFSDARQHSLLDTLPSRSFVTLMELYEDNYILVRRLVPGLQELEGVHVSRVAGTADLHMRVLEQTPYTTSLSLTHVFRRPDSPAVQPDLQLRIYHDARAGEVLPDTDVTHFEFWGGRQPEPKSLEWRWELNRFLNRWLRYCLSEGHGFSPACVPAETG</sequence>
<dbReference type="RefSeq" id="WP_091639937.1">
    <property type="nucleotide sequence ID" value="NZ_FOEG01000001.1"/>
</dbReference>
<dbReference type="AlphaFoldDB" id="A0A1H8QPW7"/>
<evidence type="ECO:0000313" key="2">
    <source>
        <dbReference type="Proteomes" id="UP000199657"/>
    </source>
</evidence>
<proteinExistence type="predicted"/>
<dbReference type="STRING" id="406100.SAMN04488052_101698"/>
<reference evidence="1 2" key="1">
    <citation type="submission" date="2016-10" db="EMBL/GenBank/DDBJ databases">
        <authorList>
            <person name="de Groot N.N."/>
        </authorList>
    </citation>
    <scope>NUCLEOTIDE SEQUENCE [LARGE SCALE GENOMIC DNA]</scope>
    <source>
        <strain evidence="1 2">CGMCC 1.6291</strain>
    </source>
</reference>
<keyword evidence="2" id="KW-1185">Reference proteome</keyword>
<evidence type="ECO:0000313" key="1">
    <source>
        <dbReference type="EMBL" id="SEO56038.1"/>
    </source>
</evidence>
<dbReference type="Pfam" id="PF06853">
    <property type="entry name" value="DUF1249"/>
    <property type="match status" value="1"/>
</dbReference>
<protein>
    <recommendedName>
        <fullName evidence="3">DUF1249 domain-containing protein</fullName>
    </recommendedName>
</protein>
<dbReference type="EMBL" id="FOEG01000001">
    <property type="protein sequence ID" value="SEO56038.1"/>
    <property type="molecule type" value="Genomic_DNA"/>
</dbReference>